<accession>A0A937A3A6</accession>
<dbReference type="AlphaFoldDB" id="A0A937A3A6"/>
<dbReference type="EMBL" id="JAERQJ010000017">
    <property type="protein sequence ID" value="MBL0686086.1"/>
    <property type="molecule type" value="Genomic_DNA"/>
</dbReference>
<reference evidence="1" key="1">
    <citation type="submission" date="2021-01" db="EMBL/GenBank/DDBJ databases">
        <authorList>
            <person name="Zhong Y.L."/>
        </authorList>
    </citation>
    <scope>NUCLEOTIDE SEQUENCE</scope>
    <source>
        <strain evidence="1">KCTC 23302</strain>
    </source>
</reference>
<organism evidence="1 2">
    <name type="scientific">Aquimarina mytili</name>
    <dbReference type="NCBI Taxonomy" id="874423"/>
    <lineage>
        <taxon>Bacteria</taxon>
        <taxon>Pseudomonadati</taxon>
        <taxon>Bacteroidota</taxon>
        <taxon>Flavobacteriia</taxon>
        <taxon>Flavobacteriales</taxon>
        <taxon>Flavobacteriaceae</taxon>
        <taxon>Aquimarina</taxon>
    </lineage>
</organism>
<gene>
    <name evidence="1" type="ORF">JJQ60_21340</name>
</gene>
<dbReference type="RefSeq" id="WP_201924638.1">
    <property type="nucleotide sequence ID" value="NZ_BAABAX010000013.1"/>
</dbReference>
<protein>
    <submittedName>
        <fullName evidence="1">Uncharacterized protein</fullName>
    </submittedName>
</protein>
<comment type="caution">
    <text evidence="1">The sequence shown here is derived from an EMBL/GenBank/DDBJ whole genome shotgun (WGS) entry which is preliminary data.</text>
</comment>
<name>A0A937A3A6_9FLAO</name>
<dbReference type="Proteomes" id="UP000651057">
    <property type="component" value="Unassembled WGS sequence"/>
</dbReference>
<proteinExistence type="predicted"/>
<evidence type="ECO:0000313" key="2">
    <source>
        <dbReference type="Proteomes" id="UP000651057"/>
    </source>
</evidence>
<evidence type="ECO:0000313" key="1">
    <source>
        <dbReference type="EMBL" id="MBL0686086.1"/>
    </source>
</evidence>
<sequence length="145" mass="16839">MTNLKDDQLQGITNTLGFRPIIETSEEWERRKRVEFILQKIEGSNDLKEAYLSFKKKRYAVYQAYQQMKALTDGSLDSVLPSERDTGFHYQITVQNVVDGESKEIVTLSSPNSITFLTSEMLRILDEMKISFELDIIEYGKEMKL</sequence>
<keyword evidence="2" id="KW-1185">Reference proteome</keyword>